<name>A0ABD1WTP4_9LAMI</name>
<gene>
    <name evidence="1" type="ORF">Fot_06454</name>
</gene>
<proteinExistence type="predicted"/>
<sequence length="144" mass="16092">MGHQKDITSCEIDVPNFDLGIDSQSNAHCLLIDDGLVLTDEDIMKIDFVVVLKLDRKGTTKVASVDTIVEYVDENTRKRCLNGKSSNANKRLKKDRLQFIQQGHSEIQAYVDHHLAINSISSITLGGPSRSSDDDVKEEECYLL</sequence>
<dbReference type="Proteomes" id="UP001604277">
    <property type="component" value="Unassembled WGS sequence"/>
</dbReference>
<dbReference type="EMBL" id="JBFOLJ010000002">
    <property type="protein sequence ID" value="KAL2552835.1"/>
    <property type="molecule type" value="Genomic_DNA"/>
</dbReference>
<keyword evidence="2" id="KW-1185">Reference proteome</keyword>
<evidence type="ECO:0000313" key="1">
    <source>
        <dbReference type="EMBL" id="KAL2552835.1"/>
    </source>
</evidence>
<evidence type="ECO:0000313" key="2">
    <source>
        <dbReference type="Proteomes" id="UP001604277"/>
    </source>
</evidence>
<dbReference type="AlphaFoldDB" id="A0ABD1WTP4"/>
<organism evidence="1 2">
    <name type="scientific">Forsythia ovata</name>
    <dbReference type="NCBI Taxonomy" id="205694"/>
    <lineage>
        <taxon>Eukaryota</taxon>
        <taxon>Viridiplantae</taxon>
        <taxon>Streptophyta</taxon>
        <taxon>Embryophyta</taxon>
        <taxon>Tracheophyta</taxon>
        <taxon>Spermatophyta</taxon>
        <taxon>Magnoliopsida</taxon>
        <taxon>eudicotyledons</taxon>
        <taxon>Gunneridae</taxon>
        <taxon>Pentapetalae</taxon>
        <taxon>asterids</taxon>
        <taxon>lamiids</taxon>
        <taxon>Lamiales</taxon>
        <taxon>Oleaceae</taxon>
        <taxon>Forsythieae</taxon>
        <taxon>Forsythia</taxon>
    </lineage>
</organism>
<reference evidence="2" key="1">
    <citation type="submission" date="2024-07" db="EMBL/GenBank/DDBJ databases">
        <title>Two chromosome-level genome assemblies of Korean endemic species Abeliophyllum distichum and Forsythia ovata (Oleaceae).</title>
        <authorList>
            <person name="Jang H."/>
        </authorList>
    </citation>
    <scope>NUCLEOTIDE SEQUENCE [LARGE SCALE GENOMIC DNA]</scope>
</reference>
<comment type="caution">
    <text evidence="1">The sequence shown here is derived from an EMBL/GenBank/DDBJ whole genome shotgun (WGS) entry which is preliminary data.</text>
</comment>
<accession>A0ABD1WTP4</accession>
<protein>
    <submittedName>
        <fullName evidence="1">Uncharacterized protein</fullName>
    </submittedName>
</protein>